<dbReference type="SMART" id="SM00368">
    <property type="entry name" value="LRR_RI"/>
    <property type="match status" value="10"/>
</dbReference>
<organism evidence="8 9">
    <name type="scientific">Pundamilia nyererei</name>
    <dbReference type="NCBI Taxonomy" id="303518"/>
    <lineage>
        <taxon>Eukaryota</taxon>
        <taxon>Metazoa</taxon>
        <taxon>Chordata</taxon>
        <taxon>Craniata</taxon>
        <taxon>Vertebrata</taxon>
        <taxon>Euteleostomi</taxon>
        <taxon>Actinopterygii</taxon>
        <taxon>Neopterygii</taxon>
        <taxon>Teleostei</taxon>
        <taxon>Neoteleostei</taxon>
        <taxon>Acanthomorphata</taxon>
        <taxon>Ovalentaria</taxon>
        <taxon>Cichlomorphae</taxon>
        <taxon>Cichliformes</taxon>
        <taxon>Cichlidae</taxon>
        <taxon>African cichlids</taxon>
        <taxon>Pseudocrenilabrinae</taxon>
        <taxon>Haplochromini</taxon>
        <taxon>Pundamilia</taxon>
    </lineage>
</organism>
<dbReference type="Pfam" id="PF05729">
    <property type="entry name" value="NACHT"/>
    <property type="match status" value="1"/>
</dbReference>
<dbReference type="SUPFAM" id="SSF52047">
    <property type="entry name" value="RNI-like"/>
    <property type="match status" value="1"/>
</dbReference>
<dbReference type="InterPro" id="IPR007111">
    <property type="entry name" value="NACHT_NTPase"/>
</dbReference>
<dbReference type="InterPro" id="IPR027417">
    <property type="entry name" value="P-loop_NTPase"/>
</dbReference>
<sequence>MDKDSVLIHILKSKGTPTLLGGDLPFRVINDNKYISPLSAEGEVREENLPTVDQAIHTALSGENKTVILIGSEGSGKTTTVEKLVVDWAKGVHLQNFEYVFHFRFKDLNACEDALSLETLIQRCHHYFPPQSMHLVLQKPEDVLVVFDGLNESLNRGITTELDLSYSRLGDEKFKILCTGLRDCKIQELCLQSCNLTEESCEDLVSVLTSGTSQLCLLVMSFNKIGDQGFAKLCDALHSPHCKLQELKLDRCDLTEASMKVFSAALRSGQSELKKVILARNTMDDSGVEALCVSLQHPLCKLQSLNLYTCQLTGACCSHLKEALMSEYCTLSELELSVNELGQEGALLLCQALRRPGCPLEKLGLTRCELTRPVFEELGSVLKSGTSQLKSLSVGLNKVGDQGVKHLWDAVAHPSCLLEELDVEMTQLTNACVEDLCTAIRASKTLKKLEMRNNSLTDASIPALVQVMQDSHGMQEMNLKYNDFSEDLFEMLEKCTKIIY</sequence>
<dbReference type="SUPFAM" id="SSF52540">
    <property type="entry name" value="P-loop containing nucleoside triphosphate hydrolases"/>
    <property type="match status" value="1"/>
</dbReference>
<gene>
    <name evidence="9" type="primary">LOC102211600</name>
</gene>
<evidence type="ECO:0000256" key="3">
    <source>
        <dbReference type="ARBA" id="ARBA00022490"/>
    </source>
</evidence>
<keyword evidence="4" id="KW-0677">Repeat</keyword>
<dbReference type="InterPro" id="IPR050637">
    <property type="entry name" value="NLRP_innate_immun_reg"/>
</dbReference>
<dbReference type="PROSITE" id="PS50837">
    <property type="entry name" value="NACHT"/>
    <property type="match status" value="1"/>
</dbReference>
<dbReference type="InterPro" id="IPR001611">
    <property type="entry name" value="Leu-rich_rpt"/>
</dbReference>
<evidence type="ECO:0000313" key="8">
    <source>
        <dbReference type="Proteomes" id="UP000695023"/>
    </source>
</evidence>
<evidence type="ECO:0000256" key="4">
    <source>
        <dbReference type="ARBA" id="ARBA00022737"/>
    </source>
</evidence>
<dbReference type="Gene3D" id="3.80.10.10">
    <property type="entry name" value="Ribonuclease Inhibitor"/>
    <property type="match status" value="2"/>
</dbReference>
<accession>A0A9Y6JEE1</accession>
<name>A0A9Y6JEE1_9CICH</name>
<protein>
    <submittedName>
        <fullName evidence="9">NACHT, LRR and PYD domains-containing protein 9C isoform X3</fullName>
    </submittedName>
</protein>
<dbReference type="GeneID" id="102211600"/>
<dbReference type="PANTHER" id="PTHR45690">
    <property type="entry name" value="NACHT, LRR AND PYD DOMAINS-CONTAINING PROTEIN 12"/>
    <property type="match status" value="1"/>
</dbReference>
<evidence type="ECO:0000256" key="2">
    <source>
        <dbReference type="ARBA" id="ARBA00008665"/>
    </source>
</evidence>
<keyword evidence="8" id="KW-1185">Reference proteome</keyword>
<evidence type="ECO:0000256" key="5">
    <source>
        <dbReference type="ARBA" id="ARBA00022741"/>
    </source>
</evidence>
<comment type="similarity">
    <text evidence="2">Belongs to the NLRP family.</text>
</comment>
<keyword evidence="3" id="KW-0963">Cytoplasm</keyword>
<keyword evidence="5" id="KW-0547">Nucleotide-binding</keyword>
<reference evidence="9" key="1">
    <citation type="submission" date="2025-08" db="UniProtKB">
        <authorList>
            <consortium name="RefSeq"/>
        </authorList>
    </citation>
    <scope>IDENTIFICATION</scope>
</reference>
<dbReference type="PANTHER" id="PTHR45690:SF19">
    <property type="entry name" value="NACHT, LRR AND PYD DOMAINS-CONTAINING PROTEIN 3"/>
    <property type="match status" value="1"/>
</dbReference>
<proteinExistence type="inferred from homology"/>
<evidence type="ECO:0000259" key="7">
    <source>
        <dbReference type="PROSITE" id="PS50837"/>
    </source>
</evidence>
<evidence type="ECO:0000256" key="6">
    <source>
        <dbReference type="ARBA" id="ARBA00022840"/>
    </source>
</evidence>
<dbReference type="Proteomes" id="UP000695023">
    <property type="component" value="Unplaced"/>
</dbReference>
<keyword evidence="6" id="KW-0067">ATP-binding</keyword>
<feature type="domain" description="NACHT" evidence="7">
    <location>
        <begin position="65"/>
        <end position="152"/>
    </location>
</feature>
<dbReference type="Pfam" id="PF13516">
    <property type="entry name" value="LRR_6"/>
    <property type="match status" value="3"/>
</dbReference>
<dbReference type="AlphaFoldDB" id="A0A9Y6JEE1"/>
<dbReference type="InterPro" id="IPR032675">
    <property type="entry name" value="LRR_dom_sf"/>
</dbReference>
<evidence type="ECO:0000313" key="9">
    <source>
        <dbReference type="RefSeq" id="XP_013768214.1"/>
    </source>
</evidence>
<evidence type="ECO:0000256" key="1">
    <source>
        <dbReference type="ARBA" id="ARBA00004496"/>
    </source>
</evidence>
<dbReference type="RefSeq" id="XP_013768214.1">
    <property type="nucleotide sequence ID" value="XM_013912760.1"/>
</dbReference>
<comment type="subcellular location">
    <subcellularLocation>
        <location evidence="1">Cytoplasm</location>
    </subcellularLocation>
</comment>
<dbReference type="GO" id="GO:0005829">
    <property type="term" value="C:cytosol"/>
    <property type="evidence" value="ECO:0007669"/>
    <property type="project" value="UniProtKB-SubCell"/>
</dbReference>
<dbReference type="GO" id="GO:0005524">
    <property type="term" value="F:ATP binding"/>
    <property type="evidence" value="ECO:0007669"/>
    <property type="project" value="UniProtKB-KW"/>
</dbReference>